<feature type="transmembrane region" description="Helical" evidence="4">
    <location>
        <begin position="192"/>
        <end position="211"/>
    </location>
</feature>
<comment type="caution">
    <text evidence="6">The sequence shown here is derived from an EMBL/GenBank/DDBJ whole genome shotgun (WGS) entry which is preliminary data.</text>
</comment>
<evidence type="ECO:0000256" key="1">
    <source>
        <dbReference type="ARBA" id="ARBA00023015"/>
    </source>
</evidence>
<evidence type="ECO:0000313" key="6">
    <source>
        <dbReference type="EMBL" id="MCL6275164.1"/>
    </source>
</evidence>
<evidence type="ECO:0000259" key="5">
    <source>
        <dbReference type="PROSITE" id="PS01124"/>
    </source>
</evidence>
<dbReference type="Gene3D" id="1.10.10.60">
    <property type="entry name" value="Homeodomain-like"/>
    <property type="match status" value="2"/>
</dbReference>
<evidence type="ECO:0000256" key="2">
    <source>
        <dbReference type="ARBA" id="ARBA00023125"/>
    </source>
</evidence>
<dbReference type="Proteomes" id="UP001203607">
    <property type="component" value="Unassembled WGS sequence"/>
</dbReference>
<reference evidence="6 7" key="1">
    <citation type="submission" date="2022-05" db="EMBL/GenBank/DDBJ databases">
        <authorList>
            <person name="Park J.-S."/>
        </authorList>
    </citation>
    <scope>NUCLEOTIDE SEQUENCE [LARGE SCALE GENOMIC DNA]</scope>
    <source>
        <strain evidence="6 7">2012CJ35-5</strain>
    </source>
</reference>
<evidence type="ECO:0000313" key="7">
    <source>
        <dbReference type="Proteomes" id="UP001203607"/>
    </source>
</evidence>
<keyword evidence="1" id="KW-0805">Transcription regulation</keyword>
<dbReference type="InterPro" id="IPR020449">
    <property type="entry name" value="Tscrpt_reg_AraC-type_HTH"/>
</dbReference>
<sequence length="358" mass="41736">MFTFTNVIHIIIIFQGVLLALYILVSNPKKKKADYFLALIIGTMALQILGLFLVNRGIGQNFFQSANCAYGFLYGPLLLFYIKHLTQRHYEFTSKQLLHFLPFLGMCIGIFATQGSVCQSEIYLVYVFHILSYVLLCFLEVNRYKRVVRDNYSRLEWLNLGWLYWVFVVFCLIVLVDIAQLVTFFIGYDSFLLENSVFILMLIAINLLYFYGFTASRKPFGYSQDDLDFSAALSSRKRINTTLDENQKLIEKLENHIKNEEPYKNFNLTIATLADEIDIPKRKLSELINDHYDQNFVDFINTFRINKAKDRFMNPKDHSETILEILYEVGFNSKSSFNSAFKKKTGITPSEFKSKFKP</sequence>
<dbReference type="Pfam" id="PF12833">
    <property type="entry name" value="HTH_18"/>
    <property type="match status" value="1"/>
</dbReference>
<dbReference type="SMART" id="SM00342">
    <property type="entry name" value="HTH_ARAC"/>
    <property type="match status" value="1"/>
</dbReference>
<proteinExistence type="predicted"/>
<dbReference type="SUPFAM" id="SSF46689">
    <property type="entry name" value="Homeodomain-like"/>
    <property type="match status" value="1"/>
</dbReference>
<organism evidence="6 7">
    <name type="scientific">Flagellimonas spongiicola</name>
    <dbReference type="NCBI Taxonomy" id="2942208"/>
    <lineage>
        <taxon>Bacteria</taxon>
        <taxon>Pseudomonadati</taxon>
        <taxon>Bacteroidota</taxon>
        <taxon>Flavobacteriia</taxon>
        <taxon>Flavobacteriales</taxon>
        <taxon>Flavobacteriaceae</taxon>
        <taxon>Flagellimonas</taxon>
    </lineage>
</organism>
<keyword evidence="4" id="KW-1133">Transmembrane helix</keyword>
<feature type="transmembrane region" description="Helical" evidence="4">
    <location>
        <begin position="123"/>
        <end position="141"/>
    </location>
</feature>
<keyword evidence="2" id="KW-0238">DNA-binding</keyword>
<feature type="transmembrane region" description="Helical" evidence="4">
    <location>
        <begin position="6"/>
        <end position="24"/>
    </location>
</feature>
<accession>A0ABT0PUW6</accession>
<keyword evidence="3" id="KW-0804">Transcription</keyword>
<protein>
    <submittedName>
        <fullName evidence="6">Helix-turn-helix domain-containing protein</fullName>
    </submittedName>
</protein>
<evidence type="ECO:0000256" key="3">
    <source>
        <dbReference type="ARBA" id="ARBA00023163"/>
    </source>
</evidence>
<feature type="transmembrane region" description="Helical" evidence="4">
    <location>
        <begin position="36"/>
        <end position="58"/>
    </location>
</feature>
<dbReference type="InterPro" id="IPR018060">
    <property type="entry name" value="HTH_AraC"/>
</dbReference>
<dbReference type="PROSITE" id="PS01124">
    <property type="entry name" value="HTH_ARAC_FAMILY_2"/>
    <property type="match status" value="1"/>
</dbReference>
<dbReference type="EMBL" id="JAMFMA010000003">
    <property type="protein sequence ID" value="MCL6275164.1"/>
    <property type="molecule type" value="Genomic_DNA"/>
</dbReference>
<keyword evidence="4" id="KW-0812">Transmembrane</keyword>
<feature type="transmembrane region" description="Helical" evidence="4">
    <location>
        <begin position="162"/>
        <end position="186"/>
    </location>
</feature>
<feature type="domain" description="HTH araC/xylS-type" evidence="5">
    <location>
        <begin position="247"/>
        <end position="355"/>
    </location>
</feature>
<dbReference type="PANTHER" id="PTHR43280">
    <property type="entry name" value="ARAC-FAMILY TRANSCRIPTIONAL REGULATOR"/>
    <property type="match status" value="1"/>
</dbReference>
<dbReference type="PRINTS" id="PR00032">
    <property type="entry name" value="HTHARAC"/>
</dbReference>
<keyword evidence="7" id="KW-1185">Reference proteome</keyword>
<gene>
    <name evidence="6" type="ORF">M3P19_14180</name>
</gene>
<evidence type="ECO:0000256" key="4">
    <source>
        <dbReference type="SAM" id="Phobius"/>
    </source>
</evidence>
<dbReference type="InterPro" id="IPR009057">
    <property type="entry name" value="Homeodomain-like_sf"/>
</dbReference>
<keyword evidence="4" id="KW-0472">Membrane</keyword>
<dbReference type="RefSeq" id="WP_249658350.1">
    <property type="nucleotide sequence ID" value="NZ_JAMFMA010000003.1"/>
</dbReference>
<feature type="transmembrane region" description="Helical" evidence="4">
    <location>
        <begin position="97"/>
        <end position="117"/>
    </location>
</feature>
<feature type="transmembrane region" description="Helical" evidence="4">
    <location>
        <begin position="64"/>
        <end position="85"/>
    </location>
</feature>
<dbReference type="PANTHER" id="PTHR43280:SF29">
    <property type="entry name" value="ARAC-FAMILY TRANSCRIPTIONAL REGULATOR"/>
    <property type="match status" value="1"/>
</dbReference>
<name>A0ABT0PUW6_9FLAO</name>